<dbReference type="InterPro" id="IPR003660">
    <property type="entry name" value="HAMP_dom"/>
</dbReference>
<dbReference type="EC" id="2.7.13.3" evidence="3"/>
<dbReference type="GO" id="GO:0005524">
    <property type="term" value="F:ATP binding"/>
    <property type="evidence" value="ECO:0007669"/>
    <property type="project" value="UniProtKB-KW"/>
</dbReference>
<dbReference type="SMART" id="SM00387">
    <property type="entry name" value="HATPase_c"/>
    <property type="match status" value="1"/>
</dbReference>
<dbReference type="OrthoDB" id="9792991at2"/>
<dbReference type="Pfam" id="PF02518">
    <property type="entry name" value="HATPase_c"/>
    <property type="match status" value="1"/>
</dbReference>
<dbReference type="InterPro" id="IPR036097">
    <property type="entry name" value="HisK_dim/P_sf"/>
</dbReference>
<evidence type="ECO:0000256" key="9">
    <source>
        <dbReference type="ARBA" id="ARBA00022777"/>
    </source>
</evidence>
<evidence type="ECO:0000256" key="11">
    <source>
        <dbReference type="ARBA" id="ARBA00022989"/>
    </source>
</evidence>
<keyword evidence="11 14" id="KW-1133">Transmembrane helix</keyword>
<evidence type="ECO:0000256" key="2">
    <source>
        <dbReference type="ARBA" id="ARBA00004651"/>
    </source>
</evidence>
<dbReference type="InterPro" id="IPR003661">
    <property type="entry name" value="HisK_dim/P_dom"/>
</dbReference>
<keyword evidence="12" id="KW-0902">Two-component regulatory system</keyword>
<keyword evidence="13 14" id="KW-0472">Membrane</keyword>
<dbReference type="SMART" id="SM00388">
    <property type="entry name" value="HisKA"/>
    <property type="match status" value="1"/>
</dbReference>
<evidence type="ECO:0000259" key="16">
    <source>
        <dbReference type="PROSITE" id="PS50885"/>
    </source>
</evidence>
<organism evidence="17 18">
    <name type="scientific">Geosporobacter ferrireducens</name>
    <dbReference type="NCBI Taxonomy" id="1424294"/>
    <lineage>
        <taxon>Bacteria</taxon>
        <taxon>Bacillati</taxon>
        <taxon>Bacillota</taxon>
        <taxon>Clostridia</taxon>
        <taxon>Peptostreptococcales</taxon>
        <taxon>Thermotaleaceae</taxon>
        <taxon>Geosporobacter</taxon>
    </lineage>
</organism>
<evidence type="ECO:0000256" key="8">
    <source>
        <dbReference type="ARBA" id="ARBA00022741"/>
    </source>
</evidence>
<evidence type="ECO:0000256" key="12">
    <source>
        <dbReference type="ARBA" id="ARBA00023012"/>
    </source>
</evidence>
<gene>
    <name evidence="17" type="ORF">Gferi_14885</name>
</gene>
<dbReference type="EMBL" id="CP017269">
    <property type="protein sequence ID" value="AOT70748.1"/>
    <property type="molecule type" value="Genomic_DNA"/>
</dbReference>
<keyword evidence="9" id="KW-0418">Kinase</keyword>
<dbReference type="InterPro" id="IPR036890">
    <property type="entry name" value="HATPase_C_sf"/>
</dbReference>
<evidence type="ECO:0000256" key="4">
    <source>
        <dbReference type="ARBA" id="ARBA00022475"/>
    </source>
</evidence>
<dbReference type="KEGG" id="gfe:Gferi_14885"/>
<dbReference type="CDD" id="cd06225">
    <property type="entry name" value="HAMP"/>
    <property type="match status" value="1"/>
</dbReference>
<dbReference type="GO" id="GO:0000155">
    <property type="term" value="F:phosphorelay sensor kinase activity"/>
    <property type="evidence" value="ECO:0007669"/>
    <property type="project" value="InterPro"/>
</dbReference>
<feature type="transmembrane region" description="Helical" evidence="14">
    <location>
        <begin position="12"/>
        <end position="30"/>
    </location>
</feature>
<evidence type="ECO:0000256" key="6">
    <source>
        <dbReference type="ARBA" id="ARBA00022679"/>
    </source>
</evidence>
<dbReference type="PROSITE" id="PS50109">
    <property type="entry name" value="HIS_KIN"/>
    <property type="match status" value="1"/>
</dbReference>
<keyword evidence="7 14" id="KW-0812">Transmembrane</keyword>
<feature type="transmembrane region" description="Helical" evidence="14">
    <location>
        <begin position="394"/>
        <end position="419"/>
    </location>
</feature>
<dbReference type="Gene3D" id="3.30.565.10">
    <property type="entry name" value="Histidine kinase-like ATPase, C-terminal domain"/>
    <property type="match status" value="1"/>
</dbReference>
<feature type="domain" description="HAMP" evidence="16">
    <location>
        <begin position="452"/>
        <end position="498"/>
    </location>
</feature>
<dbReference type="InterPro" id="IPR003594">
    <property type="entry name" value="HATPase_dom"/>
</dbReference>
<dbReference type="FunFam" id="1.10.287.130:FF:000008">
    <property type="entry name" value="Two-component sensor histidine kinase"/>
    <property type="match status" value="1"/>
</dbReference>
<feature type="transmembrane region" description="Helical" evidence="14">
    <location>
        <begin position="336"/>
        <end position="354"/>
    </location>
</feature>
<accession>A0A1D8GIM9</accession>
<dbReference type="InterPro" id="IPR004358">
    <property type="entry name" value="Sig_transdc_His_kin-like_C"/>
</dbReference>
<feature type="transmembrane region" description="Helical" evidence="14">
    <location>
        <begin position="425"/>
        <end position="446"/>
    </location>
</feature>
<dbReference type="PANTHER" id="PTHR45528:SF1">
    <property type="entry name" value="SENSOR HISTIDINE KINASE CPXA"/>
    <property type="match status" value="1"/>
</dbReference>
<keyword evidence="5" id="KW-0597">Phosphoprotein</keyword>
<keyword evidence="6" id="KW-0808">Transferase</keyword>
<protein>
    <recommendedName>
        <fullName evidence="3">histidine kinase</fullName>
        <ecNumber evidence="3">2.7.13.3</ecNumber>
    </recommendedName>
</protein>
<evidence type="ECO:0000256" key="3">
    <source>
        <dbReference type="ARBA" id="ARBA00012438"/>
    </source>
</evidence>
<name>A0A1D8GIM9_9FIRM</name>
<dbReference type="PRINTS" id="PR00344">
    <property type="entry name" value="BCTRLSENSOR"/>
</dbReference>
<dbReference type="GO" id="GO:0005886">
    <property type="term" value="C:plasma membrane"/>
    <property type="evidence" value="ECO:0007669"/>
    <property type="project" value="UniProtKB-SubCell"/>
</dbReference>
<sequence length="725" mass="84445">MDIKLKNKYSAGIALLLCIYLLALSYMIIFDVASHENYLGQNPYFNSSTFKNELRHYFEQIKASHIDYQNFRQLPDEEKVTMDEITEQKEQLEAKLWEKEQEILSTYGMYINEAENMGNKDRAQLLTEERDAQLKEYREKTIKTTDEIRESILLDKTKHYEELKKSLSNKNDPIKYYIQDSERGEIYSNLDDVKDIEQYVREHSLYSLKLPQANFRDPYLGWVNNSFQELRWSGYFIVPLQIEGYSQLHVNYRYYNEIRERLFIEIFLLILVTGLTIFLFIQMKKKNLLDLTYVDQIGRFYRKVPLDIRAFILFVYSLGMIGYAVEISFFNSPFRLSHILKITFTAVYILYLIVNIREIQWMKKYKGELKNQWHGSILHRIKRLLSESFVNRSIFFKVILVLLLTALLGPFAVIGLMGLSGHNGFFLLISLGYAGIYLFMVFPYILKNLAFLNRILKGTDEMVSGNLNYVIEEKGNGALAQLARNINNIKLGLKASVENQMKSERLKSELITNVSHDLKTPLTSIINYVDLLKNEELPREEIQNYVQILDRKSQRLKVLIDDLFEASKMASGAVELNMEKVDVVALLNQALAEYDEKIQQSTLTFKVNIEKQKIFVQLDGKKTWRVFDNLISNALKYSQPNTRVYVSLSEEANKTVFTIKNISAYEMDFDVDEIFERFKRGDTSRNTEGSGLGLAIAKSIVDLQGGQLDIQVDGDLFKAIVTFYK</sequence>
<dbReference type="Gene3D" id="1.10.287.130">
    <property type="match status" value="1"/>
</dbReference>
<evidence type="ECO:0000256" key="1">
    <source>
        <dbReference type="ARBA" id="ARBA00000085"/>
    </source>
</evidence>
<dbReference type="Pfam" id="PF00512">
    <property type="entry name" value="HisKA"/>
    <property type="match status" value="1"/>
</dbReference>
<evidence type="ECO:0000259" key="15">
    <source>
        <dbReference type="PROSITE" id="PS50109"/>
    </source>
</evidence>
<evidence type="ECO:0000256" key="5">
    <source>
        <dbReference type="ARBA" id="ARBA00022553"/>
    </source>
</evidence>
<feature type="transmembrane region" description="Helical" evidence="14">
    <location>
        <begin position="310"/>
        <end position="330"/>
    </location>
</feature>
<dbReference type="RefSeq" id="WP_069977853.1">
    <property type="nucleotide sequence ID" value="NZ_CP017269.1"/>
</dbReference>
<feature type="transmembrane region" description="Helical" evidence="14">
    <location>
        <begin position="262"/>
        <end position="281"/>
    </location>
</feature>
<evidence type="ECO:0000256" key="10">
    <source>
        <dbReference type="ARBA" id="ARBA00022840"/>
    </source>
</evidence>
<dbReference type="SUPFAM" id="SSF55874">
    <property type="entry name" value="ATPase domain of HSP90 chaperone/DNA topoisomerase II/histidine kinase"/>
    <property type="match status" value="1"/>
</dbReference>
<dbReference type="AlphaFoldDB" id="A0A1D8GIM9"/>
<dbReference type="SUPFAM" id="SSF47384">
    <property type="entry name" value="Homodimeric domain of signal transducing histidine kinase"/>
    <property type="match status" value="1"/>
</dbReference>
<evidence type="ECO:0000256" key="7">
    <source>
        <dbReference type="ARBA" id="ARBA00022692"/>
    </source>
</evidence>
<dbReference type="STRING" id="1424294.Gferi_14885"/>
<evidence type="ECO:0000313" key="17">
    <source>
        <dbReference type="EMBL" id="AOT70748.1"/>
    </source>
</evidence>
<keyword evidence="8" id="KW-0547">Nucleotide-binding</keyword>
<comment type="catalytic activity">
    <reaction evidence="1">
        <text>ATP + protein L-histidine = ADP + protein N-phospho-L-histidine.</text>
        <dbReference type="EC" id="2.7.13.3"/>
    </reaction>
</comment>
<dbReference type="InterPro" id="IPR050398">
    <property type="entry name" value="HssS/ArlS-like"/>
</dbReference>
<evidence type="ECO:0000256" key="14">
    <source>
        <dbReference type="SAM" id="Phobius"/>
    </source>
</evidence>
<reference evidence="17 18" key="1">
    <citation type="submission" date="2016-09" db="EMBL/GenBank/DDBJ databases">
        <title>Genomic analysis reveals versatility of anaerobic energy metabolism of Geosporobacter ferrireducens IRF9 of phylum Firmicutes.</title>
        <authorList>
            <person name="Kim S.-J."/>
        </authorList>
    </citation>
    <scope>NUCLEOTIDE SEQUENCE [LARGE SCALE GENOMIC DNA]</scope>
    <source>
        <strain evidence="17 18">IRF9</strain>
    </source>
</reference>
<evidence type="ECO:0000313" key="18">
    <source>
        <dbReference type="Proteomes" id="UP000095743"/>
    </source>
</evidence>
<dbReference type="PANTHER" id="PTHR45528">
    <property type="entry name" value="SENSOR HISTIDINE KINASE CPXA"/>
    <property type="match status" value="1"/>
</dbReference>
<dbReference type="Proteomes" id="UP000095743">
    <property type="component" value="Chromosome"/>
</dbReference>
<dbReference type="InterPro" id="IPR005467">
    <property type="entry name" value="His_kinase_dom"/>
</dbReference>
<dbReference type="PROSITE" id="PS50885">
    <property type="entry name" value="HAMP"/>
    <property type="match status" value="1"/>
</dbReference>
<keyword evidence="18" id="KW-1185">Reference proteome</keyword>
<proteinExistence type="predicted"/>
<comment type="subcellular location">
    <subcellularLocation>
        <location evidence="2">Cell membrane</location>
        <topology evidence="2">Multi-pass membrane protein</topology>
    </subcellularLocation>
</comment>
<dbReference type="FunFam" id="3.30.565.10:FF:000013">
    <property type="entry name" value="Two-component sensor histidine kinase"/>
    <property type="match status" value="1"/>
</dbReference>
<dbReference type="CDD" id="cd00082">
    <property type="entry name" value="HisKA"/>
    <property type="match status" value="1"/>
</dbReference>
<keyword evidence="10" id="KW-0067">ATP-binding</keyword>
<feature type="domain" description="Histidine kinase" evidence="15">
    <location>
        <begin position="513"/>
        <end position="711"/>
    </location>
</feature>
<keyword evidence="4" id="KW-1003">Cell membrane</keyword>
<evidence type="ECO:0000256" key="13">
    <source>
        <dbReference type="ARBA" id="ARBA00023136"/>
    </source>
</evidence>